<dbReference type="KEGG" id="pcor:KS4_02580"/>
<gene>
    <name evidence="2" type="ORF">KS4_02580</name>
</gene>
<proteinExistence type="predicted"/>
<dbReference type="RefSeq" id="WP_145073446.1">
    <property type="nucleotide sequence ID" value="NZ_CP036425.1"/>
</dbReference>
<evidence type="ECO:0000313" key="3">
    <source>
        <dbReference type="Proteomes" id="UP000317369"/>
    </source>
</evidence>
<dbReference type="AlphaFoldDB" id="A0A517YPU8"/>
<dbReference type="Proteomes" id="UP000317369">
    <property type="component" value="Chromosome"/>
</dbReference>
<evidence type="ECO:0000256" key="1">
    <source>
        <dbReference type="SAM" id="Phobius"/>
    </source>
</evidence>
<organism evidence="2 3">
    <name type="scientific">Poriferisphaera corsica</name>
    <dbReference type="NCBI Taxonomy" id="2528020"/>
    <lineage>
        <taxon>Bacteria</taxon>
        <taxon>Pseudomonadati</taxon>
        <taxon>Planctomycetota</taxon>
        <taxon>Phycisphaerae</taxon>
        <taxon>Phycisphaerales</taxon>
        <taxon>Phycisphaeraceae</taxon>
        <taxon>Poriferisphaera</taxon>
    </lineage>
</organism>
<keyword evidence="1" id="KW-1133">Transmembrane helix</keyword>
<feature type="transmembrane region" description="Helical" evidence="1">
    <location>
        <begin position="94"/>
        <end position="117"/>
    </location>
</feature>
<feature type="transmembrane region" description="Helical" evidence="1">
    <location>
        <begin position="16"/>
        <end position="39"/>
    </location>
</feature>
<reference evidence="2 3" key="1">
    <citation type="submission" date="2019-02" db="EMBL/GenBank/DDBJ databases">
        <title>Deep-cultivation of Planctomycetes and their phenomic and genomic characterization uncovers novel biology.</title>
        <authorList>
            <person name="Wiegand S."/>
            <person name="Jogler M."/>
            <person name="Boedeker C."/>
            <person name="Pinto D."/>
            <person name="Vollmers J."/>
            <person name="Rivas-Marin E."/>
            <person name="Kohn T."/>
            <person name="Peeters S.H."/>
            <person name="Heuer A."/>
            <person name="Rast P."/>
            <person name="Oberbeckmann S."/>
            <person name="Bunk B."/>
            <person name="Jeske O."/>
            <person name="Meyerdierks A."/>
            <person name="Storesund J.E."/>
            <person name="Kallscheuer N."/>
            <person name="Luecker S."/>
            <person name="Lage O.M."/>
            <person name="Pohl T."/>
            <person name="Merkel B.J."/>
            <person name="Hornburger P."/>
            <person name="Mueller R.-W."/>
            <person name="Bruemmer F."/>
            <person name="Labrenz M."/>
            <person name="Spormann A.M."/>
            <person name="Op den Camp H."/>
            <person name="Overmann J."/>
            <person name="Amann R."/>
            <person name="Jetten M.S.M."/>
            <person name="Mascher T."/>
            <person name="Medema M.H."/>
            <person name="Devos D.P."/>
            <person name="Kaster A.-K."/>
            <person name="Ovreas L."/>
            <person name="Rohde M."/>
            <person name="Galperin M.Y."/>
            <person name="Jogler C."/>
        </authorList>
    </citation>
    <scope>NUCLEOTIDE SEQUENCE [LARGE SCALE GENOMIC DNA]</scope>
    <source>
        <strain evidence="2 3">KS4</strain>
    </source>
</reference>
<keyword evidence="3" id="KW-1185">Reference proteome</keyword>
<protein>
    <submittedName>
        <fullName evidence="2">Uncharacterized protein</fullName>
    </submittedName>
</protein>
<evidence type="ECO:0000313" key="2">
    <source>
        <dbReference type="EMBL" id="QDU32228.1"/>
    </source>
</evidence>
<name>A0A517YPU8_9BACT</name>
<keyword evidence="1" id="KW-0812">Transmembrane</keyword>
<dbReference type="EMBL" id="CP036425">
    <property type="protein sequence ID" value="QDU32228.1"/>
    <property type="molecule type" value="Genomic_DNA"/>
</dbReference>
<sequence>MMNLIEFVGEQMDGEWVWVLAFYLPTVLVSLMLLGMWYWGRSRGVGVRCNRCGEALDGLVPEELVRGDGCPGCRAAVSEKKGVRYVRVNGRRRGLLLVMAGCLLVLPILSGGVLMYVDYAYRGYYDVRSWDDYDLIGVLLKPQGNVMGKLAWQVIDDRDVWEELVERIEGGAFDEKERAFFEQTFMRYLKLPMGGVNGRLDWDSNSKILQVMLNEEVVSREQFGEVIDLFYRKPKLIDGKVVLSGDEGEGVAVMGWNEPGWKESVRGMPVYWFVRHVELDGEAVERNWKEALSLYQDLRVEVGEVDQGEHVLRFELVGKFVEPDGDLGVRKPYEEDLVGAYYEMVAAMEVKVVRE</sequence>
<accession>A0A517YPU8</accession>
<keyword evidence="1" id="KW-0472">Membrane</keyword>